<sequence length="636" mass="71142">MKPESILPLNPSSCNLNGAGANNRRMKNFHRRYLTLCRAKNFQPLTELVGIGGGGSGVRKAKVNHSWQTVDFYGDRFKETDWQLIIDALGEDSSLEGLAIRLRKALNDVIENGCQRMDGVADRPVILVKRLFTRLMDALESFLASNQIVKVLALEALPIQGFHMATFVKGLQQNSSLVELSLARSCIRDDGCEAICNVVMHLPNLESLNMSACQLTARGCRAIADLVKYQKIKRFAQSWQYSLRYGNVDTEKMQGLRILSLSSNPCVGDEGLNELTEVLKDDEWIRQVLFRNCGLTDTGAKLLVDCLNVNKAIKKFDIRSNSGISNETLHEILIKLGEEVESSDGSQSAPETFPNGQNKLKAAEQVKCLQQQLVVERHRGTQMQLLVEQLQQQLYLQKEEYAAHLNKLKQECNAIINQRDELLNKVQHLEKVRPKSRTTKLRKSKSVALPSDLFRRPSGDRAHPSTKSEMTLRWLHGDRRVALNNGAVTKRPQVMERAIGDSGYNTQMNEIEMTKAYIGHEEEGFGDIQVGCSKVILRKAELDKNHGKHSHLNDIAEFSEDEYFAHVSDAADQQSSDGLGSKNSASNNVQQDDDDDDIGSSLSGADILKMIVKQKSSERVHDTQSLFMSVFSGDEN</sequence>
<dbReference type="PANTHER" id="PTHR24110">
    <property type="entry name" value="CENTROSOMAL PROTEIN OF 78 KDA"/>
    <property type="match status" value="1"/>
</dbReference>
<dbReference type="InterPro" id="IPR001611">
    <property type="entry name" value="Leu-rich_rpt"/>
</dbReference>
<dbReference type="InParanoid" id="A0A6I8TZP1"/>
<evidence type="ECO:0000313" key="3">
    <source>
        <dbReference type="EnsemblMetazoa" id="AAEL020922-PA"/>
    </source>
</evidence>
<protein>
    <submittedName>
        <fullName evidence="3">Uncharacterized protein</fullName>
    </submittedName>
</protein>
<name>A0A6I8TZP1_AEDAE</name>
<accession>A0A6I8TZP1</accession>
<dbReference type="EnsemblMetazoa" id="AAEL020922-RA">
    <property type="protein sequence ID" value="AAEL020922-PA"/>
    <property type="gene ID" value="AAEL020922"/>
</dbReference>
<dbReference type="InterPro" id="IPR032675">
    <property type="entry name" value="LRR_dom_sf"/>
</dbReference>
<dbReference type="SUPFAM" id="SSF52047">
    <property type="entry name" value="RNI-like"/>
    <property type="match status" value="1"/>
</dbReference>
<gene>
    <name evidence="3" type="primary">110677631</name>
</gene>
<feature type="region of interest" description="Disordered" evidence="2">
    <location>
        <begin position="569"/>
        <end position="600"/>
    </location>
</feature>
<dbReference type="GO" id="GO:0044782">
    <property type="term" value="P:cilium organization"/>
    <property type="evidence" value="ECO:0007669"/>
    <property type="project" value="TreeGrafter"/>
</dbReference>
<dbReference type="GO" id="GO:0005813">
    <property type="term" value="C:centrosome"/>
    <property type="evidence" value="ECO:0007669"/>
    <property type="project" value="TreeGrafter"/>
</dbReference>
<dbReference type="AlphaFoldDB" id="A0A6I8TZP1"/>
<organism evidence="3 4">
    <name type="scientific">Aedes aegypti</name>
    <name type="common">Yellowfever mosquito</name>
    <name type="synonym">Culex aegypti</name>
    <dbReference type="NCBI Taxonomy" id="7159"/>
    <lineage>
        <taxon>Eukaryota</taxon>
        <taxon>Metazoa</taxon>
        <taxon>Ecdysozoa</taxon>
        <taxon>Arthropoda</taxon>
        <taxon>Hexapoda</taxon>
        <taxon>Insecta</taxon>
        <taxon>Pterygota</taxon>
        <taxon>Neoptera</taxon>
        <taxon>Endopterygota</taxon>
        <taxon>Diptera</taxon>
        <taxon>Nematocera</taxon>
        <taxon>Culicoidea</taxon>
        <taxon>Culicidae</taxon>
        <taxon>Culicinae</taxon>
        <taxon>Aedini</taxon>
        <taxon>Aedes</taxon>
        <taxon>Stegomyia</taxon>
    </lineage>
</organism>
<reference evidence="3 4" key="1">
    <citation type="submission" date="2017-06" db="EMBL/GenBank/DDBJ databases">
        <title>Aedes aegypti genome working group (AGWG) sequencing and assembly.</title>
        <authorList>
            <consortium name="Aedes aegypti Genome Working Group (AGWG)"/>
            <person name="Matthews B.J."/>
        </authorList>
    </citation>
    <scope>NUCLEOTIDE SEQUENCE [LARGE SCALE GENOMIC DNA]</scope>
    <source>
        <strain evidence="3 4">LVP_AGWG</strain>
    </source>
</reference>
<proteinExistence type="predicted"/>
<keyword evidence="4" id="KW-1185">Reference proteome</keyword>
<dbReference type="SMART" id="SM00368">
    <property type="entry name" value="LRR_RI"/>
    <property type="match status" value="3"/>
</dbReference>
<feature type="compositionally biased region" description="Polar residues" evidence="2">
    <location>
        <begin position="571"/>
        <end position="590"/>
    </location>
</feature>
<reference evidence="3" key="2">
    <citation type="submission" date="2020-05" db="UniProtKB">
        <authorList>
            <consortium name="EnsemblMetazoa"/>
        </authorList>
    </citation>
    <scope>IDENTIFICATION</scope>
    <source>
        <strain evidence="3">LVP_AGWG</strain>
    </source>
</reference>
<dbReference type="OrthoDB" id="78308at2759"/>
<dbReference type="GO" id="GO:0036064">
    <property type="term" value="C:ciliary basal body"/>
    <property type="evidence" value="ECO:0007669"/>
    <property type="project" value="TreeGrafter"/>
</dbReference>
<evidence type="ECO:0000313" key="4">
    <source>
        <dbReference type="Proteomes" id="UP000008820"/>
    </source>
</evidence>
<evidence type="ECO:0000256" key="1">
    <source>
        <dbReference type="SAM" id="Coils"/>
    </source>
</evidence>
<dbReference type="PANTHER" id="PTHR24110:SF3">
    <property type="entry name" value="CENTROSOMAL PROTEIN OF 78 KDA"/>
    <property type="match status" value="1"/>
</dbReference>
<keyword evidence="1" id="KW-0175">Coiled coil</keyword>
<dbReference type="Gene3D" id="3.80.10.10">
    <property type="entry name" value="Ribonuclease Inhibitor"/>
    <property type="match status" value="2"/>
</dbReference>
<dbReference type="InterPro" id="IPR026212">
    <property type="entry name" value="Cep78"/>
</dbReference>
<feature type="coiled-coil region" evidence="1">
    <location>
        <begin position="387"/>
        <end position="432"/>
    </location>
</feature>
<dbReference type="InterPro" id="IPR006553">
    <property type="entry name" value="Leu-rich_rpt_Cys-con_subtyp"/>
</dbReference>
<evidence type="ECO:0000256" key="2">
    <source>
        <dbReference type="SAM" id="MobiDB-lite"/>
    </source>
</evidence>
<dbReference type="Proteomes" id="UP000008820">
    <property type="component" value="Chromosome 3"/>
</dbReference>
<dbReference type="Pfam" id="PF13516">
    <property type="entry name" value="LRR_6"/>
    <property type="match status" value="3"/>
</dbReference>
<dbReference type="PRINTS" id="PR02062">
    <property type="entry name" value="CENTROSOME78"/>
</dbReference>
<dbReference type="SMART" id="SM00367">
    <property type="entry name" value="LRR_CC"/>
    <property type="match status" value="3"/>
</dbReference>